<name>A0A1W1XSM3_9CLOT</name>
<dbReference type="Proteomes" id="UP000192468">
    <property type="component" value="Unassembled WGS sequence"/>
</dbReference>
<dbReference type="STRING" id="1121291.SAMN02745134_02870"/>
<dbReference type="RefSeq" id="WP_176212704.1">
    <property type="nucleotide sequence ID" value="NZ_FWXH01000013.1"/>
</dbReference>
<evidence type="ECO:0000313" key="2">
    <source>
        <dbReference type="Proteomes" id="UP000192468"/>
    </source>
</evidence>
<sequence>MKKNKIIFNFYGGKKNLSTILREISRRKAKDKNGEETRNYENEMKS</sequence>
<proteinExistence type="predicted"/>
<keyword evidence="2" id="KW-1185">Reference proteome</keyword>
<accession>A0A1W1XSM3</accession>
<dbReference type="AlphaFoldDB" id="A0A1W1XSM3"/>
<organism evidence="1 2">
    <name type="scientific">Clostridium acidisoli DSM 12555</name>
    <dbReference type="NCBI Taxonomy" id="1121291"/>
    <lineage>
        <taxon>Bacteria</taxon>
        <taxon>Bacillati</taxon>
        <taxon>Bacillota</taxon>
        <taxon>Clostridia</taxon>
        <taxon>Eubacteriales</taxon>
        <taxon>Clostridiaceae</taxon>
        <taxon>Clostridium</taxon>
    </lineage>
</organism>
<protein>
    <submittedName>
        <fullName evidence="1">Uncharacterized protein</fullName>
    </submittedName>
</protein>
<evidence type="ECO:0000313" key="1">
    <source>
        <dbReference type="EMBL" id="SMC26528.1"/>
    </source>
</evidence>
<gene>
    <name evidence="1" type="ORF">SAMN02745134_02870</name>
</gene>
<dbReference type="EMBL" id="FWXH01000013">
    <property type="protein sequence ID" value="SMC26528.1"/>
    <property type="molecule type" value="Genomic_DNA"/>
</dbReference>
<reference evidence="1 2" key="1">
    <citation type="submission" date="2017-04" db="EMBL/GenBank/DDBJ databases">
        <authorList>
            <person name="Afonso C.L."/>
            <person name="Miller P.J."/>
            <person name="Scott M.A."/>
            <person name="Spackman E."/>
            <person name="Goraichik I."/>
            <person name="Dimitrov K.M."/>
            <person name="Suarez D.L."/>
            <person name="Swayne D.E."/>
        </authorList>
    </citation>
    <scope>NUCLEOTIDE SEQUENCE [LARGE SCALE GENOMIC DNA]</scope>
    <source>
        <strain evidence="1 2">DSM 12555</strain>
    </source>
</reference>